<proteinExistence type="predicted"/>
<dbReference type="AlphaFoldDB" id="A0AAD7UXR5"/>
<dbReference type="Proteomes" id="UP001234581">
    <property type="component" value="Unassembled WGS sequence"/>
</dbReference>
<dbReference type="EMBL" id="JARTCD010000047">
    <property type="protein sequence ID" value="KAJ8655593.1"/>
    <property type="molecule type" value="Genomic_DNA"/>
</dbReference>
<sequence length="87" mass="10273">MLALHREREAMLKREKTWIKALMENISVSPDPSTQPNTVEAFLSIYRLAEKKYFCWSDRHLENNHRGTNVLPLHVCWQCIAWVAFTT</sequence>
<accession>A0AAD7UXR5</accession>
<name>A0AAD7UXR5_9FUNG</name>
<organism evidence="1 2">
    <name type="scientific">Lichtheimia ornata</name>
    <dbReference type="NCBI Taxonomy" id="688661"/>
    <lineage>
        <taxon>Eukaryota</taxon>
        <taxon>Fungi</taxon>
        <taxon>Fungi incertae sedis</taxon>
        <taxon>Mucoromycota</taxon>
        <taxon>Mucoromycotina</taxon>
        <taxon>Mucoromycetes</taxon>
        <taxon>Mucorales</taxon>
        <taxon>Lichtheimiaceae</taxon>
        <taxon>Lichtheimia</taxon>
    </lineage>
</organism>
<dbReference type="RefSeq" id="XP_058340506.1">
    <property type="nucleotide sequence ID" value="XM_058488683.1"/>
</dbReference>
<comment type="caution">
    <text evidence="1">The sequence shown here is derived from an EMBL/GenBank/DDBJ whole genome shotgun (WGS) entry which is preliminary data.</text>
</comment>
<dbReference type="GeneID" id="83216088"/>
<protein>
    <submittedName>
        <fullName evidence="1">Uncharacterized protein</fullName>
    </submittedName>
</protein>
<reference evidence="1 2" key="1">
    <citation type="submission" date="2023-03" db="EMBL/GenBank/DDBJ databases">
        <title>Genome sequence of Lichtheimia ornata CBS 291.66.</title>
        <authorList>
            <person name="Mohabir J.T."/>
            <person name="Shea T.P."/>
            <person name="Kurbessoian T."/>
            <person name="Berby B."/>
            <person name="Fontaine J."/>
            <person name="Livny J."/>
            <person name="Gnirke A."/>
            <person name="Stajich J.E."/>
            <person name="Cuomo C.A."/>
        </authorList>
    </citation>
    <scope>NUCLEOTIDE SEQUENCE [LARGE SCALE GENOMIC DNA]</scope>
    <source>
        <strain evidence="1">CBS 291.66</strain>
    </source>
</reference>
<evidence type="ECO:0000313" key="2">
    <source>
        <dbReference type="Proteomes" id="UP001234581"/>
    </source>
</evidence>
<keyword evidence="2" id="KW-1185">Reference proteome</keyword>
<gene>
    <name evidence="1" type="ORF">O0I10_008681</name>
</gene>
<evidence type="ECO:0000313" key="1">
    <source>
        <dbReference type="EMBL" id="KAJ8655593.1"/>
    </source>
</evidence>